<keyword evidence="4" id="KW-0029">Amino-acid transport</keyword>
<name>A8PWX8_MALGO</name>
<dbReference type="GO" id="GO:0015171">
    <property type="term" value="F:amino acid transmembrane transporter activity"/>
    <property type="evidence" value="ECO:0007669"/>
    <property type="project" value="TreeGrafter"/>
</dbReference>
<dbReference type="KEGG" id="mgl:MGL_1254"/>
<keyword evidence="2" id="KW-0813">Transport</keyword>
<gene>
    <name evidence="9" type="ORF">MGL_1254</name>
</gene>
<evidence type="ECO:0000256" key="1">
    <source>
        <dbReference type="ARBA" id="ARBA00004141"/>
    </source>
</evidence>
<evidence type="ECO:0000256" key="7">
    <source>
        <dbReference type="SAM" id="Phobius"/>
    </source>
</evidence>
<feature type="transmembrane region" description="Helical" evidence="7">
    <location>
        <begin position="217"/>
        <end position="239"/>
    </location>
</feature>
<feature type="transmembrane region" description="Helical" evidence="7">
    <location>
        <begin position="259"/>
        <end position="284"/>
    </location>
</feature>
<keyword evidence="3 7" id="KW-0812">Transmembrane</keyword>
<proteinExistence type="predicted"/>
<dbReference type="InterPro" id="IPR004841">
    <property type="entry name" value="AA-permease/SLC12A_dom"/>
</dbReference>
<dbReference type="OrthoDB" id="10062876at2759"/>
<dbReference type="Proteomes" id="UP000008837">
    <property type="component" value="Unassembled WGS sequence"/>
</dbReference>
<dbReference type="PROSITE" id="PS00218">
    <property type="entry name" value="AMINO_ACID_PERMEASE_1"/>
    <property type="match status" value="1"/>
</dbReference>
<protein>
    <recommendedName>
        <fullName evidence="8">Amino acid permease/ SLC12A domain-containing protein</fullName>
    </recommendedName>
</protein>
<dbReference type="InterPro" id="IPR050524">
    <property type="entry name" value="APC_YAT"/>
</dbReference>
<feature type="transmembrane region" description="Helical" evidence="7">
    <location>
        <begin position="187"/>
        <end position="205"/>
    </location>
</feature>
<feature type="transmembrane region" description="Helical" evidence="7">
    <location>
        <begin position="106"/>
        <end position="132"/>
    </location>
</feature>
<evidence type="ECO:0000313" key="10">
    <source>
        <dbReference type="Proteomes" id="UP000008837"/>
    </source>
</evidence>
<comment type="subcellular location">
    <subcellularLocation>
        <location evidence="1">Membrane</location>
        <topology evidence="1">Multi-pass membrane protein</topology>
    </subcellularLocation>
</comment>
<dbReference type="AlphaFoldDB" id="A8PWX8"/>
<accession>A8PWX8</accession>
<sequence length="316" mass="34570">MTVLESWVNSFRHAPEQYTADTSYADSIDTHMAGKPEVFEKEKHENAKQFYETDDHSVMAMPGKSALKRTLDSRHVQFIALGGGIGTGLFIGSASELANGGPASLILNFFIMGFMLICVVFSLGELASVLPVSGAHSAYATRFIDPAWGFAMGYNYFLQWLVTAPIEFTAASIMIQFWDTKEVVPRGVWIAIFFIVLLVINLFGVRGYAEFEFIATLIKVITVIGLIIVMICIDCGGTPSNKYLGAATWHNPGAFNNSFKGFCASFAGVAFAFAGSELVGLAAAETRNHARCCPRLVSKSCCALFCSTSFRFFWCH</sequence>
<feature type="domain" description="Amino acid permease/ SLC12A" evidence="8">
    <location>
        <begin position="75"/>
        <end position="295"/>
    </location>
</feature>
<feature type="transmembrane region" description="Helical" evidence="7">
    <location>
        <begin position="76"/>
        <end position="94"/>
    </location>
</feature>
<keyword evidence="5 7" id="KW-1133">Transmembrane helix</keyword>
<organism evidence="9 10">
    <name type="scientific">Malassezia globosa (strain ATCC MYA-4612 / CBS 7966)</name>
    <name type="common">Dandruff-associated fungus</name>
    <dbReference type="NCBI Taxonomy" id="425265"/>
    <lineage>
        <taxon>Eukaryota</taxon>
        <taxon>Fungi</taxon>
        <taxon>Dikarya</taxon>
        <taxon>Basidiomycota</taxon>
        <taxon>Ustilaginomycotina</taxon>
        <taxon>Malasseziomycetes</taxon>
        <taxon>Malasseziales</taxon>
        <taxon>Malasseziaceae</taxon>
        <taxon>Malassezia</taxon>
    </lineage>
</organism>
<dbReference type="VEuPathDB" id="FungiDB:MGL_1254"/>
<dbReference type="EMBL" id="AAYY01000003">
    <property type="protein sequence ID" value="EDP44772.1"/>
    <property type="molecule type" value="Genomic_DNA"/>
</dbReference>
<dbReference type="Gene3D" id="1.20.1740.10">
    <property type="entry name" value="Amino acid/polyamine transporter I"/>
    <property type="match status" value="1"/>
</dbReference>
<dbReference type="OMA" id="LFITSIN"/>
<keyword evidence="6 7" id="KW-0472">Membrane</keyword>
<evidence type="ECO:0000256" key="4">
    <source>
        <dbReference type="ARBA" id="ARBA00022970"/>
    </source>
</evidence>
<dbReference type="InterPro" id="IPR004840">
    <property type="entry name" value="Amino_acid_permease_CS"/>
</dbReference>
<reference evidence="9 10" key="1">
    <citation type="journal article" date="2007" name="Proc. Natl. Acad. Sci. U.S.A.">
        <title>Dandruff-associated Malassezia genomes reveal convergent and divergent virulence traits shared with plant and human fungal pathogens.</title>
        <authorList>
            <person name="Xu J."/>
            <person name="Saunders C.W."/>
            <person name="Hu P."/>
            <person name="Grant R.A."/>
            <person name="Boekhout T."/>
            <person name="Kuramae E.E."/>
            <person name="Kronstad J.W."/>
            <person name="Deangelis Y.M."/>
            <person name="Reeder N.L."/>
            <person name="Johnstone K.R."/>
            <person name="Leland M."/>
            <person name="Fieno A.M."/>
            <person name="Begley W.M."/>
            <person name="Sun Y."/>
            <person name="Lacey M.P."/>
            <person name="Chaudhary T."/>
            <person name="Keough T."/>
            <person name="Chu L."/>
            <person name="Sears R."/>
            <person name="Yuan B."/>
            <person name="Dawson T.L.Jr."/>
        </authorList>
    </citation>
    <scope>NUCLEOTIDE SEQUENCE [LARGE SCALE GENOMIC DNA]</scope>
    <source>
        <strain evidence="10">ATCC MYA-4612 / CBS 7966</strain>
    </source>
</reference>
<dbReference type="Pfam" id="PF00324">
    <property type="entry name" value="AA_permease"/>
    <property type="match status" value="1"/>
</dbReference>
<comment type="caution">
    <text evidence="9">The sequence shown here is derived from an EMBL/GenBank/DDBJ whole genome shotgun (WGS) entry which is preliminary data.</text>
</comment>
<dbReference type="PANTHER" id="PTHR43341">
    <property type="entry name" value="AMINO ACID PERMEASE"/>
    <property type="match status" value="1"/>
</dbReference>
<evidence type="ECO:0000313" key="9">
    <source>
        <dbReference type="EMBL" id="EDP44772.1"/>
    </source>
</evidence>
<evidence type="ECO:0000256" key="5">
    <source>
        <dbReference type="ARBA" id="ARBA00022989"/>
    </source>
</evidence>
<dbReference type="GO" id="GO:0016020">
    <property type="term" value="C:membrane"/>
    <property type="evidence" value="ECO:0007669"/>
    <property type="project" value="UniProtKB-SubCell"/>
</dbReference>
<dbReference type="InParanoid" id="A8PWX8"/>
<feature type="transmembrane region" description="Helical" evidence="7">
    <location>
        <begin position="153"/>
        <end position="175"/>
    </location>
</feature>
<dbReference type="STRING" id="425265.A8PWX8"/>
<evidence type="ECO:0000256" key="6">
    <source>
        <dbReference type="ARBA" id="ARBA00023136"/>
    </source>
</evidence>
<dbReference type="RefSeq" id="XP_001731986.1">
    <property type="nucleotide sequence ID" value="XM_001731934.1"/>
</dbReference>
<keyword evidence="10" id="KW-1185">Reference proteome</keyword>
<dbReference type="PANTHER" id="PTHR43341:SF1">
    <property type="entry name" value="GENERAL AMINO-ACID PERMEASE GAP1"/>
    <property type="match status" value="1"/>
</dbReference>
<evidence type="ECO:0000256" key="3">
    <source>
        <dbReference type="ARBA" id="ARBA00022692"/>
    </source>
</evidence>
<evidence type="ECO:0000259" key="8">
    <source>
        <dbReference type="Pfam" id="PF00324"/>
    </source>
</evidence>
<evidence type="ECO:0000256" key="2">
    <source>
        <dbReference type="ARBA" id="ARBA00022448"/>
    </source>
</evidence>
<dbReference type="GeneID" id="5856291"/>